<evidence type="ECO:0000313" key="2">
    <source>
        <dbReference type="EMBL" id="KAJ8914127.1"/>
    </source>
</evidence>
<sequence>MPPNIPPEVTKYGEQKRQTGTHTKKIWKDIQITFAKNETLVAVFLNIKGAYDSDQLDILASKLHIIGLPSRIIKNLISIHTPKNTPQNRRYHHRTTN</sequence>
<dbReference type="Proteomes" id="UP001159042">
    <property type="component" value="Unassembled WGS sequence"/>
</dbReference>
<dbReference type="EMBL" id="JANEYG010000079">
    <property type="protein sequence ID" value="KAJ8914127.1"/>
    <property type="molecule type" value="Genomic_DNA"/>
</dbReference>
<keyword evidence="3" id="KW-1185">Reference proteome</keyword>
<evidence type="ECO:0008006" key="4">
    <source>
        <dbReference type="Google" id="ProtNLM"/>
    </source>
</evidence>
<gene>
    <name evidence="2" type="ORF">NQ315_016204</name>
</gene>
<name>A0AAV8VJ21_9CUCU</name>
<proteinExistence type="predicted"/>
<reference evidence="2 3" key="1">
    <citation type="journal article" date="2023" name="Insect Mol. Biol.">
        <title>Genome sequencing provides insights into the evolution of gene families encoding plant cell wall-degrading enzymes in longhorned beetles.</title>
        <authorList>
            <person name="Shin N.R."/>
            <person name="Okamura Y."/>
            <person name="Kirsch R."/>
            <person name="Pauchet Y."/>
        </authorList>
    </citation>
    <scope>NUCLEOTIDE SEQUENCE [LARGE SCALE GENOMIC DNA]</scope>
    <source>
        <strain evidence="2">EAD_L_NR</strain>
    </source>
</reference>
<organism evidence="2 3">
    <name type="scientific">Exocentrus adspersus</name>
    <dbReference type="NCBI Taxonomy" id="1586481"/>
    <lineage>
        <taxon>Eukaryota</taxon>
        <taxon>Metazoa</taxon>
        <taxon>Ecdysozoa</taxon>
        <taxon>Arthropoda</taxon>
        <taxon>Hexapoda</taxon>
        <taxon>Insecta</taxon>
        <taxon>Pterygota</taxon>
        <taxon>Neoptera</taxon>
        <taxon>Endopterygota</taxon>
        <taxon>Coleoptera</taxon>
        <taxon>Polyphaga</taxon>
        <taxon>Cucujiformia</taxon>
        <taxon>Chrysomeloidea</taxon>
        <taxon>Cerambycidae</taxon>
        <taxon>Lamiinae</taxon>
        <taxon>Acanthocinini</taxon>
        <taxon>Exocentrus</taxon>
    </lineage>
</organism>
<evidence type="ECO:0000256" key="1">
    <source>
        <dbReference type="SAM" id="MobiDB-lite"/>
    </source>
</evidence>
<comment type="caution">
    <text evidence="2">The sequence shown here is derived from an EMBL/GenBank/DDBJ whole genome shotgun (WGS) entry which is preliminary data.</text>
</comment>
<evidence type="ECO:0000313" key="3">
    <source>
        <dbReference type="Proteomes" id="UP001159042"/>
    </source>
</evidence>
<dbReference type="AlphaFoldDB" id="A0AAV8VJ21"/>
<accession>A0AAV8VJ21</accession>
<protein>
    <recommendedName>
        <fullName evidence="4">Reverse transcriptase domain-containing protein</fullName>
    </recommendedName>
</protein>
<feature type="region of interest" description="Disordered" evidence="1">
    <location>
        <begin position="1"/>
        <end position="21"/>
    </location>
</feature>